<dbReference type="InterPro" id="IPR036249">
    <property type="entry name" value="Thioredoxin-like_sf"/>
</dbReference>
<evidence type="ECO:0000256" key="4">
    <source>
        <dbReference type="ARBA" id="ARBA00023284"/>
    </source>
</evidence>
<dbReference type="PANTHER" id="PTHR42852">
    <property type="entry name" value="THIOL:DISULFIDE INTERCHANGE PROTEIN DSBE"/>
    <property type="match status" value="1"/>
</dbReference>
<dbReference type="CDD" id="cd02966">
    <property type="entry name" value="TlpA_like_family"/>
    <property type="match status" value="1"/>
</dbReference>
<keyword evidence="2" id="KW-0201">Cytochrome c-type biogenesis</keyword>
<comment type="subcellular location">
    <subcellularLocation>
        <location evidence="1">Cell envelope</location>
    </subcellularLocation>
</comment>
<accession>A0ABW5L9I2</accession>
<dbReference type="Gene3D" id="3.40.30.10">
    <property type="entry name" value="Glutaredoxin"/>
    <property type="match status" value="1"/>
</dbReference>
<dbReference type="SUPFAM" id="SSF52833">
    <property type="entry name" value="Thioredoxin-like"/>
    <property type="match status" value="1"/>
</dbReference>
<name>A0ABW5L9I2_9SPHI</name>
<evidence type="ECO:0000259" key="5">
    <source>
        <dbReference type="PROSITE" id="PS51352"/>
    </source>
</evidence>
<dbReference type="Proteomes" id="UP001597440">
    <property type="component" value="Unassembled WGS sequence"/>
</dbReference>
<evidence type="ECO:0000256" key="1">
    <source>
        <dbReference type="ARBA" id="ARBA00004196"/>
    </source>
</evidence>
<evidence type="ECO:0000256" key="2">
    <source>
        <dbReference type="ARBA" id="ARBA00022748"/>
    </source>
</evidence>
<evidence type="ECO:0000313" key="6">
    <source>
        <dbReference type="EMBL" id="MFD2556798.1"/>
    </source>
</evidence>
<dbReference type="InterPro" id="IPR013766">
    <property type="entry name" value="Thioredoxin_domain"/>
</dbReference>
<comment type="caution">
    <text evidence="6">The sequence shown here is derived from an EMBL/GenBank/DDBJ whole genome shotgun (WGS) entry which is preliminary data.</text>
</comment>
<dbReference type="RefSeq" id="WP_210354795.1">
    <property type="nucleotide sequence ID" value="NZ_JAEQMU010000002.1"/>
</dbReference>
<keyword evidence="3" id="KW-1015">Disulfide bond</keyword>
<evidence type="ECO:0000313" key="7">
    <source>
        <dbReference type="Proteomes" id="UP001597440"/>
    </source>
</evidence>
<gene>
    <name evidence="6" type="ORF">ACFSQW_20585</name>
</gene>
<dbReference type="Pfam" id="PF08534">
    <property type="entry name" value="Redoxin"/>
    <property type="match status" value="1"/>
</dbReference>
<dbReference type="InterPro" id="IPR050553">
    <property type="entry name" value="Thioredoxin_ResA/DsbE_sf"/>
</dbReference>
<dbReference type="PROSITE" id="PS51352">
    <property type="entry name" value="THIOREDOXIN_2"/>
    <property type="match status" value="1"/>
</dbReference>
<dbReference type="PANTHER" id="PTHR42852:SF6">
    <property type="entry name" value="THIOL:DISULFIDE INTERCHANGE PROTEIN DSBE"/>
    <property type="match status" value="1"/>
</dbReference>
<dbReference type="EMBL" id="JBHULD010000025">
    <property type="protein sequence ID" value="MFD2556798.1"/>
    <property type="molecule type" value="Genomic_DNA"/>
</dbReference>
<reference evidence="7" key="1">
    <citation type="journal article" date="2019" name="Int. J. Syst. Evol. Microbiol.">
        <title>The Global Catalogue of Microorganisms (GCM) 10K type strain sequencing project: providing services to taxonomists for standard genome sequencing and annotation.</title>
        <authorList>
            <consortium name="The Broad Institute Genomics Platform"/>
            <consortium name="The Broad Institute Genome Sequencing Center for Infectious Disease"/>
            <person name="Wu L."/>
            <person name="Ma J."/>
        </authorList>
    </citation>
    <scope>NUCLEOTIDE SEQUENCE [LARGE SCALE GENOMIC DNA]</scope>
    <source>
        <strain evidence="7">KCTC 52298</strain>
    </source>
</reference>
<keyword evidence="7" id="KW-1185">Reference proteome</keyword>
<keyword evidence="4" id="KW-0676">Redox-active center</keyword>
<feature type="domain" description="Thioredoxin" evidence="5">
    <location>
        <begin position="321"/>
        <end position="478"/>
    </location>
</feature>
<proteinExistence type="predicted"/>
<sequence>MKTYRYILLGALAIGSISKSFSQKGYLELTVHAPNTKNSLVTVTAPIQGYYFEGNKRNFHLDTLSFKRTQQIPLDGLSIISISNDYREAKLIVRPGQHAEVSFLANGDLSIQGDNAQGQHLYNQITADNTRSRFEELDVSPTVAGRLLKLDSMQQLDHHAITSLANKGQIDPDFTKKLKSESEMYYRLLWSTDLFFTCRSLVYGEDPNTSKVNPEFVTAWKAMYKDIDDTWASSPFFTLLMSRYSSLLSIGNAYERENSKPWALTELEKLKPLLKDRLLEYTWANFIVLGLSNNENERVWLTNFDEFKQRFPNSPIISVLTPALKQVEDYHAKLLIDTPGVIFMDNTAQYTSLKDLMKGIKGKFYYVDLWATWCGPCKAELQHSIKLHDELEKIGFTPLYLSLDNEKANEKWKEMVKGFPLKGLNMRTGEALHKGINQEVPKFTGIPRYLIVDKNGDIVNWDALRPSDGSALIKQLQSYLK</sequence>
<dbReference type="InterPro" id="IPR013740">
    <property type="entry name" value="Redoxin"/>
</dbReference>
<evidence type="ECO:0000256" key="3">
    <source>
        <dbReference type="ARBA" id="ARBA00023157"/>
    </source>
</evidence>
<organism evidence="6 7">
    <name type="scientific">Sphingobacterium tabacisoli</name>
    <dbReference type="NCBI Taxonomy" id="2044855"/>
    <lineage>
        <taxon>Bacteria</taxon>
        <taxon>Pseudomonadati</taxon>
        <taxon>Bacteroidota</taxon>
        <taxon>Sphingobacteriia</taxon>
        <taxon>Sphingobacteriales</taxon>
        <taxon>Sphingobacteriaceae</taxon>
        <taxon>Sphingobacterium</taxon>
    </lineage>
</organism>
<protein>
    <submittedName>
        <fullName evidence="6">TlpA family protein disulfide reductase</fullName>
    </submittedName>
</protein>